<comment type="subcellular location">
    <subcellularLocation>
        <location evidence="1">Cell outer membrane</location>
    </subcellularLocation>
</comment>
<accession>A0ABS9IKJ2</accession>
<dbReference type="InterPro" id="IPR032508">
    <property type="entry name" value="FecR_C"/>
</dbReference>
<keyword evidence="7" id="KW-0675">Receptor</keyword>
<dbReference type="Gene3D" id="2.40.170.20">
    <property type="entry name" value="TonB-dependent receptor, beta-barrel domain"/>
    <property type="match status" value="1"/>
</dbReference>
<dbReference type="InterPro" id="IPR012910">
    <property type="entry name" value="Plug_dom"/>
</dbReference>
<keyword evidence="4" id="KW-0732">Signal</keyword>
<feature type="domain" description="TonB-dependent receptor plug" evidence="5">
    <location>
        <begin position="148"/>
        <end position="222"/>
    </location>
</feature>
<keyword evidence="3" id="KW-0998">Cell outer membrane</keyword>
<dbReference type="Gene3D" id="3.55.50.30">
    <property type="match status" value="1"/>
</dbReference>
<feature type="chain" id="PRO_5046662100" evidence="4">
    <location>
        <begin position="24"/>
        <end position="784"/>
    </location>
</feature>
<feature type="signal peptide" evidence="4">
    <location>
        <begin position="1"/>
        <end position="23"/>
    </location>
</feature>
<dbReference type="SUPFAM" id="SSF56935">
    <property type="entry name" value="Porins"/>
    <property type="match status" value="1"/>
</dbReference>
<dbReference type="RefSeq" id="WP_237231789.1">
    <property type="nucleotide sequence ID" value="NZ_JAKKDV010000004.1"/>
</dbReference>
<feature type="domain" description="Protein FecR C-terminal" evidence="6">
    <location>
        <begin position="30"/>
        <end position="90"/>
    </location>
</feature>
<evidence type="ECO:0000256" key="1">
    <source>
        <dbReference type="ARBA" id="ARBA00004442"/>
    </source>
</evidence>
<dbReference type="InterPro" id="IPR037066">
    <property type="entry name" value="Plug_dom_sf"/>
</dbReference>
<dbReference type="Pfam" id="PF16344">
    <property type="entry name" value="FecR_C"/>
    <property type="match status" value="1"/>
</dbReference>
<keyword evidence="2" id="KW-0472">Membrane</keyword>
<name>A0ABS9IKJ2_9FLAO</name>
<dbReference type="EMBL" id="JAKKDV010000004">
    <property type="protein sequence ID" value="MCF7561113.1"/>
    <property type="molecule type" value="Genomic_DNA"/>
</dbReference>
<dbReference type="InterPro" id="IPR036942">
    <property type="entry name" value="Beta-barrel_TonB_sf"/>
</dbReference>
<evidence type="ECO:0000256" key="2">
    <source>
        <dbReference type="ARBA" id="ARBA00023136"/>
    </source>
</evidence>
<evidence type="ECO:0000259" key="5">
    <source>
        <dbReference type="Pfam" id="PF07715"/>
    </source>
</evidence>
<evidence type="ECO:0000259" key="6">
    <source>
        <dbReference type="Pfam" id="PF16344"/>
    </source>
</evidence>
<evidence type="ECO:0000313" key="7">
    <source>
        <dbReference type="EMBL" id="MCF7561113.1"/>
    </source>
</evidence>
<protein>
    <submittedName>
        <fullName evidence="7">TonB-dependent receptor</fullName>
    </submittedName>
</protein>
<evidence type="ECO:0000256" key="3">
    <source>
        <dbReference type="ARBA" id="ARBA00023237"/>
    </source>
</evidence>
<sequence>MSRKHVLSIFFLLFFLNVATLKAQTVQKEKQPLITILKALEDRFNISFSYVDESIKNKKATPLRDDFTLEEALEFLKLETDLDFELLDNRFVAIKKAQKNNGLVNTQRLEEVVVSNYLTSGITKLNDGSLTIKPETFGILPGLIEPDVLQTIQALPGVLSADETVSNINVRGGTHDQNLLLWDGIKMYQSGHFFGLISAFNPYTTKRVNVYKNGTRAKYGDGISSIIDMQLPDDIDNEFKAGLGFNLINADGYAKIPLSDKSELQLSTRRSITDLINTSTFEQYSKRIFQDSDFENAKNSGTSISQNESFYFYDVTTKFLYDVTEKDKIRLHFYHVFNDLNYDEQSTSNDRSEALNSKLTQRNSAIGLTYTRDWTSKLSTTTQVYVTNYDLDATNFDILNNQRLIQENQVYDGAAKLDVNYTYNHQLKINGGYQFTEVGISNLEDVNNPNFRSFIRDVVRTHAIYGETGFLSNNAKTKLVLGARLNNLPKFNMFFLEPRISFSQRFLNDFRFEVLGEFKSQTTSQIIDLQNDFLGIENRRWVLANNKTEVEVVNNKNIYPVPIVKSKQASVGLHYNKNKLLISAEGYIKKVDGITTRSQGFQNQYQFVNAIGSYKIKGIDVLLNKQFSNILGGWISYSYSTNNYTFNDLNNGESFPNNADIKHALTFAGTYTNNNIKLALGLNWHSGIPNTEPSVNDNPDDDIITYSSPNSTNLEDYLRTDFSATYAFSISETAHATVGASIWNVLNKKNIINTYYTLDDQNMVNKVDNESLGITPNVSFRVSF</sequence>
<dbReference type="Pfam" id="PF07715">
    <property type="entry name" value="Plug"/>
    <property type="match status" value="1"/>
</dbReference>
<gene>
    <name evidence="7" type="ORF">L3X39_10740</name>
</gene>
<organism evidence="7 8">
    <name type="scientific">Flaviramulus multivorans</name>
    <dbReference type="NCBI Taxonomy" id="1304750"/>
    <lineage>
        <taxon>Bacteria</taxon>
        <taxon>Pseudomonadati</taxon>
        <taxon>Bacteroidota</taxon>
        <taxon>Flavobacteriia</taxon>
        <taxon>Flavobacteriales</taxon>
        <taxon>Flavobacteriaceae</taxon>
        <taxon>Flaviramulus</taxon>
    </lineage>
</organism>
<keyword evidence="8" id="KW-1185">Reference proteome</keyword>
<comment type="caution">
    <text evidence="7">The sequence shown here is derived from an EMBL/GenBank/DDBJ whole genome shotgun (WGS) entry which is preliminary data.</text>
</comment>
<evidence type="ECO:0000313" key="8">
    <source>
        <dbReference type="Proteomes" id="UP001200022"/>
    </source>
</evidence>
<proteinExistence type="predicted"/>
<evidence type="ECO:0000256" key="4">
    <source>
        <dbReference type="SAM" id="SignalP"/>
    </source>
</evidence>
<dbReference type="Proteomes" id="UP001200022">
    <property type="component" value="Unassembled WGS sequence"/>
</dbReference>
<dbReference type="Gene3D" id="2.170.130.10">
    <property type="entry name" value="TonB-dependent receptor, plug domain"/>
    <property type="match status" value="1"/>
</dbReference>
<reference evidence="7 8" key="1">
    <citation type="submission" date="2022-01" db="EMBL/GenBank/DDBJ databases">
        <title>Draft genome sequence of Sabulilitoribacter multivorans KCTC 32326.</title>
        <authorList>
            <person name="Oh J.-S."/>
        </authorList>
    </citation>
    <scope>NUCLEOTIDE SEQUENCE [LARGE SCALE GENOMIC DNA]</scope>
    <source>
        <strain evidence="7 8">M-M16</strain>
    </source>
</reference>